<sequence>MFKNNTNKRTIAMLLLIAFVFATSLSAVFLFTHADHEHDHHGPEGTCATCAQLGTVHHLLKNIFTTILASVTALSTLLILTITVNTVSPRVRFHTLVSLKVRLNN</sequence>
<keyword evidence="1" id="KW-1133">Transmembrane helix</keyword>
<dbReference type="AlphaFoldDB" id="A0AAE3HK06"/>
<proteinExistence type="predicted"/>
<protein>
    <submittedName>
        <fullName evidence="2">Uncharacterized protein</fullName>
    </submittedName>
</protein>
<organism evidence="2 3">
    <name type="scientific">Irregularibacter muris</name>
    <dbReference type="NCBI Taxonomy" id="1796619"/>
    <lineage>
        <taxon>Bacteria</taxon>
        <taxon>Bacillati</taxon>
        <taxon>Bacillota</taxon>
        <taxon>Clostridia</taxon>
        <taxon>Eubacteriales</taxon>
        <taxon>Eubacteriaceae</taxon>
        <taxon>Irregularibacter</taxon>
    </lineage>
</organism>
<evidence type="ECO:0000313" key="2">
    <source>
        <dbReference type="EMBL" id="MCR1900158.1"/>
    </source>
</evidence>
<name>A0AAE3HK06_9FIRM</name>
<accession>A0AAE3HK06</accession>
<keyword evidence="1" id="KW-0812">Transmembrane</keyword>
<evidence type="ECO:0000313" key="3">
    <source>
        <dbReference type="Proteomes" id="UP001205748"/>
    </source>
</evidence>
<keyword evidence="1" id="KW-0472">Membrane</keyword>
<dbReference type="Proteomes" id="UP001205748">
    <property type="component" value="Unassembled WGS sequence"/>
</dbReference>
<evidence type="ECO:0000256" key="1">
    <source>
        <dbReference type="SAM" id="Phobius"/>
    </source>
</evidence>
<dbReference type="EMBL" id="JANKAS010000020">
    <property type="protein sequence ID" value="MCR1900158.1"/>
    <property type="molecule type" value="Genomic_DNA"/>
</dbReference>
<dbReference type="RefSeq" id="WP_257533228.1">
    <property type="nucleotide sequence ID" value="NZ_JANKAS010000020.1"/>
</dbReference>
<reference evidence="2" key="1">
    <citation type="submission" date="2022-07" db="EMBL/GenBank/DDBJ databases">
        <title>Enhanced cultured diversity of the mouse gut microbiota enables custom-made synthetic communities.</title>
        <authorList>
            <person name="Afrizal A."/>
        </authorList>
    </citation>
    <scope>NUCLEOTIDE SEQUENCE</scope>
    <source>
        <strain evidence="2">DSM 28593</strain>
    </source>
</reference>
<feature type="transmembrane region" description="Helical" evidence="1">
    <location>
        <begin position="63"/>
        <end position="84"/>
    </location>
</feature>
<gene>
    <name evidence="2" type="ORF">NSA47_14415</name>
</gene>
<comment type="caution">
    <text evidence="2">The sequence shown here is derived from an EMBL/GenBank/DDBJ whole genome shotgun (WGS) entry which is preliminary data.</text>
</comment>
<keyword evidence="3" id="KW-1185">Reference proteome</keyword>